<keyword evidence="7 8" id="KW-0067">ATP-binding</keyword>
<dbReference type="GO" id="GO:0005524">
    <property type="term" value="F:ATP binding"/>
    <property type="evidence" value="ECO:0007669"/>
    <property type="project" value="UniProtKB-KW"/>
</dbReference>
<dbReference type="InterPro" id="IPR005715">
    <property type="entry name" value="Glu_5kinase/COase_Synthase"/>
</dbReference>
<dbReference type="GO" id="GO:0055129">
    <property type="term" value="P:L-proline biosynthetic process"/>
    <property type="evidence" value="ECO:0007669"/>
    <property type="project" value="UniProtKB-UniRule"/>
</dbReference>
<evidence type="ECO:0000256" key="4">
    <source>
        <dbReference type="ARBA" id="ARBA00022679"/>
    </source>
</evidence>
<dbReference type="EC" id="2.7.2.11" evidence="8"/>
<dbReference type="UniPathway" id="UPA00098">
    <property type="reaction ID" value="UER00359"/>
</dbReference>
<feature type="binding site" evidence="8">
    <location>
        <position position="138"/>
    </location>
    <ligand>
        <name>substrate</name>
    </ligand>
</feature>
<dbReference type="NCBIfam" id="TIGR01027">
    <property type="entry name" value="proB"/>
    <property type="match status" value="1"/>
</dbReference>
<keyword evidence="2 8" id="KW-0028">Amino-acid biosynthesis</keyword>
<dbReference type="AlphaFoldDB" id="A0A858BVS2"/>
<dbReference type="PIRSF" id="PIRSF000729">
    <property type="entry name" value="GK"/>
    <property type="match status" value="1"/>
</dbReference>
<evidence type="ECO:0000256" key="3">
    <source>
        <dbReference type="ARBA" id="ARBA00022650"/>
    </source>
</evidence>
<evidence type="ECO:0000256" key="1">
    <source>
        <dbReference type="ARBA" id="ARBA00022490"/>
    </source>
</evidence>
<comment type="subcellular location">
    <subcellularLocation>
        <location evidence="8">Cytoplasm</location>
    </subcellularLocation>
</comment>
<keyword evidence="11" id="KW-1185">Reference proteome</keyword>
<dbReference type="PROSITE" id="PS00902">
    <property type="entry name" value="GLUTAMATE_5_KINASE"/>
    <property type="match status" value="1"/>
</dbReference>
<dbReference type="PANTHER" id="PTHR43654">
    <property type="entry name" value="GLUTAMATE 5-KINASE"/>
    <property type="match status" value="1"/>
</dbReference>
<evidence type="ECO:0000259" key="9">
    <source>
        <dbReference type="Pfam" id="PF00696"/>
    </source>
</evidence>
<dbReference type="Gene3D" id="3.40.1160.10">
    <property type="entry name" value="Acetylglutamate kinase-like"/>
    <property type="match status" value="1"/>
</dbReference>
<dbReference type="InterPro" id="IPR001057">
    <property type="entry name" value="Glu/AcGlu_kinase"/>
</dbReference>
<keyword evidence="1 8" id="KW-0963">Cytoplasm</keyword>
<dbReference type="FunFam" id="3.40.1160.10:FF:000018">
    <property type="entry name" value="Glutamate 5-kinase"/>
    <property type="match status" value="1"/>
</dbReference>
<keyword evidence="5 8" id="KW-0547">Nucleotide-binding</keyword>
<evidence type="ECO:0000256" key="2">
    <source>
        <dbReference type="ARBA" id="ARBA00022605"/>
    </source>
</evidence>
<dbReference type="EMBL" id="CP048649">
    <property type="protein sequence ID" value="QIB68854.1"/>
    <property type="molecule type" value="Genomic_DNA"/>
</dbReference>
<dbReference type="InterPro" id="IPR041739">
    <property type="entry name" value="G5K_ProB"/>
</dbReference>
<dbReference type="KEGG" id="abut:Ami103574_05755"/>
<dbReference type="HAMAP" id="MF_00456">
    <property type="entry name" value="ProB"/>
    <property type="match status" value="1"/>
</dbReference>
<evidence type="ECO:0000256" key="6">
    <source>
        <dbReference type="ARBA" id="ARBA00022777"/>
    </source>
</evidence>
<protein>
    <recommendedName>
        <fullName evidence="8">Glutamate 5-kinase</fullName>
        <ecNumber evidence="8">2.7.2.11</ecNumber>
    </recommendedName>
    <alternativeName>
        <fullName evidence="8">Gamma-glutamyl kinase</fullName>
        <shortName evidence="8">GK</shortName>
    </alternativeName>
</protein>
<dbReference type="InterPro" id="IPR019797">
    <property type="entry name" value="Glutamate_5-kinase_CS"/>
</dbReference>
<name>A0A858BVS2_9FIRM</name>
<comment type="similarity">
    <text evidence="8">Belongs to the glutamate 5-kinase family.</text>
</comment>
<organism evidence="10 11">
    <name type="scientific">Aminipila butyrica</name>
    <dbReference type="NCBI Taxonomy" id="433296"/>
    <lineage>
        <taxon>Bacteria</taxon>
        <taxon>Bacillati</taxon>
        <taxon>Bacillota</taxon>
        <taxon>Clostridia</taxon>
        <taxon>Peptostreptococcales</taxon>
        <taxon>Anaerovoracaceae</taxon>
        <taxon>Aminipila</taxon>
    </lineage>
</organism>
<dbReference type="Pfam" id="PF00696">
    <property type="entry name" value="AA_kinase"/>
    <property type="match status" value="1"/>
</dbReference>
<dbReference type="InterPro" id="IPR036393">
    <property type="entry name" value="AceGlu_kinase-like_sf"/>
</dbReference>
<keyword evidence="3 8" id="KW-0641">Proline biosynthesis</keyword>
<evidence type="ECO:0000313" key="11">
    <source>
        <dbReference type="Proteomes" id="UP000466848"/>
    </source>
</evidence>
<feature type="domain" description="Aspartate/glutamate/uridylate kinase" evidence="9">
    <location>
        <begin position="6"/>
        <end position="241"/>
    </location>
</feature>
<dbReference type="Proteomes" id="UP000466848">
    <property type="component" value="Chromosome"/>
</dbReference>
<keyword evidence="6 8" id="KW-0418">Kinase</keyword>
<feature type="binding site" evidence="8">
    <location>
        <position position="155"/>
    </location>
    <ligand>
        <name>substrate</name>
    </ligand>
</feature>
<feature type="binding site" evidence="8">
    <location>
        <begin position="217"/>
        <end position="223"/>
    </location>
    <ligand>
        <name>ATP</name>
        <dbReference type="ChEBI" id="CHEBI:30616"/>
    </ligand>
</feature>
<feature type="binding site" evidence="8">
    <location>
        <begin position="175"/>
        <end position="176"/>
    </location>
    <ligand>
        <name>ATP</name>
        <dbReference type="ChEBI" id="CHEBI:30616"/>
    </ligand>
</feature>
<evidence type="ECO:0000256" key="8">
    <source>
        <dbReference type="HAMAP-Rule" id="MF_00456"/>
    </source>
</evidence>
<sequence>MGLYKNRIVVKVGTSSLTNEIGENNLRSFDRLACVLSDIQNLGYEIILVSSGAIAVGANKLRMKTRPSSLRLKQAAAAVGQCSIMYLYDKFFSDYDKTIAQILLNAEDMEVEEKKENLINTFDALLEMGIIPIVNENDSVSYTEIQSADRLFGDNDMLSAIVAVLCRAQKLIILSDIDGFYDRDPRLYANAELIQQVTTIDENLQSLAGGAGSRRGTGGMKTKLDAAKLATAQGIDTIVTNGKNPSALYDIVKGEQIGTLFVGKA</sequence>
<keyword evidence="4 8" id="KW-0808">Transferase</keyword>
<dbReference type="SUPFAM" id="SSF53633">
    <property type="entry name" value="Carbamate kinase-like"/>
    <property type="match status" value="1"/>
</dbReference>
<feature type="binding site" evidence="8">
    <location>
        <position position="51"/>
    </location>
    <ligand>
        <name>substrate</name>
    </ligand>
</feature>
<feature type="binding site" evidence="8">
    <location>
        <position position="11"/>
    </location>
    <ligand>
        <name>ATP</name>
        <dbReference type="ChEBI" id="CHEBI:30616"/>
    </ligand>
</feature>
<comment type="function">
    <text evidence="8">Catalyzes the transfer of a phosphate group to glutamate to form L-glutamate 5-phosphate.</text>
</comment>
<comment type="catalytic activity">
    <reaction evidence="8">
        <text>L-glutamate + ATP = L-glutamyl 5-phosphate + ADP</text>
        <dbReference type="Rhea" id="RHEA:14877"/>
        <dbReference type="ChEBI" id="CHEBI:29985"/>
        <dbReference type="ChEBI" id="CHEBI:30616"/>
        <dbReference type="ChEBI" id="CHEBI:58274"/>
        <dbReference type="ChEBI" id="CHEBI:456216"/>
        <dbReference type="EC" id="2.7.2.11"/>
    </reaction>
</comment>
<dbReference type="PANTHER" id="PTHR43654:SF1">
    <property type="entry name" value="ISOPENTENYL PHOSPHATE KINASE"/>
    <property type="match status" value="1"/>
</dbReference>
<dbReference type="GO" id="GO:0004349">
    <property type="term" value="F:glutamate 5-kinase activity"/>
    <property type="evidence" value="ECO:0007669"/>
    <property type="project" value="UniProtKB-UniRule"/>
</dbReference>
<accession>A0A858BVS2</accession>
<evidence type="ECO:0000313" key="10">
    <source>
        <dbReference type="EMBL" id="QIB68854.1"/>
    </source>
</evidence>
<reference evidence="10 11" key="1">
    <citation type="submission" date="2020-02" db="EMBL/GenBank/DDBJ databases">
        <authorList>
            <person name="Kim Y.B."/>
            <person name="Roh S.W."/>
        </authorList>
    </citation>
    <scope>NUCLEOTIDE SEQUENCE [LARGE SCALE GENOMIC DNA]</scope>
    <source>
        <strain evidence="10 11">DSM 103574</strain>
    </source>
</reference>
<proteinExistence type="inferred from homology"/>
<dbReference type="InterPro" id="IPR001048">
    <property type="entry name" value="Asp/Glu/Uridylate_kinase"/>
</dbReference>
<dbReference type="RefSeq" id="WP_163065717.1">
    <property type="nucleotide sequence ID" value="NZ_CP048649.1"/>
</dbReference>
<dbReference type="GO" id="GO:0005829">
    <property type="term" value="C:cytosol"/>
    <property type="evidence" value="ECO:0007669"/>
    <property type="project" value="TreeGrafter"/>
</dbReference>
<dbReference type="PRINTS" id="PR00474">
    <property type="entry name" value="GLU5KINASE"/>
</dbReference>
<dbReference type="InterPro" id="IPR011529">
    <property type="entry name" value="Glu_5kinase"/>
</dbReference>
<gene>
    <name evidence="8 10" type="primary">proB</name>
    <name evidence="10" type="ORF">Ami103574_05755</name>
</gene>
<dbReference type="CDD" id="cd04242">
    <property type="entry name" value="AAK_G5K_ProB"/>
    <property type="match status" value="1"/>
</dbReference>
<comment type="pathway">
    <text evidence="8">Amino-acid biosynthesis; L-proline biosynthesis; L-glutamate 5-semialdehyde from L-glutamate: step 1/2.</text>
</comment>
<evidence type="ECO:0000256" key="5">
    <source>
        <dbReference type="ARBA" id="ARBA00022741"/>
    </source>
</evidence>
<evidence type="ECO:0000256" key="7">
    <source>
        <dbReference type="ARBA" id="ARBA00022840"/>
    </source>
</evidence>